<reference evidence="9" key="1">
    <citation type="submission" date="2022-04" db="EMBL/GenBank/DDBJ databases">
        <title>Carnegiea gigantea Genome sequencing and assembly v2.</title>
        <authorList>
            <person name="Copetti D."/>
            <person name="Sanderson M.J."/>
            <person name="Burquez A."/>
            <person name="Wojciechowski M.F."/>
        </authorList>
    </citation>
    <scope>NUCLEOTIDE SEQUENCE</scope>
    <source>
        <strain evidence="9">SGP5-SGP5p</strain>
        <tissue evidence="9">Aerial part</tissue>
    </source>
</reference>
<dbReference type="GO" id="GO:0008324">
    <property type="term" value="F:monoatomic cation transmembrane transporter activity"/>
    <property type="evidence" value="ECO:0007669"/>
    <property type="project" value="InterPro"/>
</dbReference>
<feature type="transmembrane region" description="Helical" evidence="8">
    <location>
        <begin position="266"/>
        <end position="286"/>
    </location>
</feature>
<feature type="transmembrane region" description="Helical" evidence="8">
    <location>
        <begin position="325"/>
        <end position="348"/>
    </location>
</feature>
<evidence type="ECO:0000256" key="3">
    <source>
        <dbReference type="ARBA" id="ARBA00022448"/>
    </source>
</evidence>
<evidence type="ECO:0000256" key="7">
    <source>
        <dbReference type="ARBA" id="ARBA00023136"/>
    </source>
</evidence>
<dbReference type="Pfam" id="PF02386">
    <property type="entry name" value="TrkH"/>
    <property type="match status" value="2"/>
</dbReference>
<keyword evidence="10" id="KW-1185">Reference proteome</keyword>
<keyword evidence="7 8" id="KW-0472">Membrane</keyword>
<evidence type="ECO:0000256" key="5">
    <source>
        <dbReference type="ARBA" id="ARBA00022989"/>
    </source>
</evidence>
<feature type="transmembrane region" description="Helical" evidence="8">
    <location>
        <begin position="39"/>
        <end position="68"/>
    </location>
</feature>
<evidence type="ECO:0000313" key="10">
    <source>
        <dbReference type="Proteomes" id="UP001153076"/>
    </source>
</evidence>
<dbReference type="EMBL" id="JAKOGI010000270">
    <property type="protein sequence ID" value="KAJ8438082.1"/>
    <property type="molecule type" value="Genomic_DNA"/>
</dbReference>
<dbReference type="AlphaFoldDB" id="A0A9Q1K7G4"/>
<evidence type="ECO:0000256" key="2">
    <source>
        <dbReference type="ARBA" id="ARBA00010864"/>
    </source>
</evidence>
<dbReference type="InterPro" id="IPR051143">
    <property type="entry name" value="TrkH_K-transport"/>
</dbReference>
<evidence type="ECO:0000256" key="1">
    <source>
        <dbReference type="ARBA" id="ARBA00004141"/>
    </source>
</evidence>
<comment type="similarity">
    <text evidence="2">Belongs to the TrkH potassium transport family. HKT (TC 2.A.38.3) subfamily.</text>
</comment>
<feature type="transmembrane region" description="Helical" evidence="8">
    <location>
        <begin position="377"/>
        <end position="397"/>
    </location>
</feature>
<dbReference type="Proteomes" id="UP001153076">
    <property type="component" value="Unassembled WGS sequence"/>
</dbReference>
<keyword evidence="5 8" id="KW-1133">Transmembrane helix</keyword>
<comment type="subcellular location">
    <subcellularLocation>
        <location evidence="1">Membrane</location>
        <topology evidence="1">Multi-pass membrane protein</topology>
    </subcellularLocation>
</comment>
<name>A0A9Q1K7G4_9CARY</name>
<accession>A0A9Q1K7G4</accession>
<keyword evidence="4 8" id="KW-0812">Transmembrane</keyword>
<dbReference type="GO" id="GO:0030001">
    <property type="term" value="P:metal ion transport"/>
    <property type="evidence" value="ECO:0007669"/>
    <property type="project" value="UniProtKB-ARBA"/>
</dbReference>
<evidence type="ECO:0000313" key="9">
    <source>
        <dbReference type="EMBL" id="KAJ8438082.1"/>
    </source>
</evidence>
<organism evidence="9 10">
    <name type="scientific">Carnegiea gigantea</name>
    <dbReference type="NCBI Taxonomy" id="171969"/>
    <lineage>
        <taxon>Eukaryota</taxon>
        <taxon>Viridiplantae</taxon>
        <taxon>Streptophyta</taxon>
        <taxon>Embryophyta</taxon>
        <taxon>Tracheophyta</taxon>
        <taxon>Spermatophyta</taxon>
        <taxon>Magnoliopsida</taxon>
        <taxon>eudicotyledons</taxon>
        <taxon>Gunneridae</taxon>
        <taxon>Pentapetalae</taxon>
        <taxon>Caryophyllales</taxon>
        <taxon>Cactineae</taxon>
        <taxon>Cactaceae</taxon>
        <taxon>Cactoideae</taxon>
        <taxon>Echinocereeae</taxon>
        <taxon>Carnegiea</taxon>
    </lineage>
</organism>
<dbReference type="PANTHER" id="PTHR31064:SF38">
    <property type="entry name" value="CATION TRANSPORTER HKT1_4-RELATED"/>
    <property type="match status" value="1"/>
</dbReference>
<dbReference type="OrthoDB" id="9999863at2759"/>
<feature type="transmembrane region" description="Helical" evidence="8">
    <location>
        <begin position="237"/>
        <end position="254"/>
    </location>
</feature>
<comment type="caution">
    <text evidence="9">The sequence shown here is derived from an EMBL/GenBank/DDBJ whole genome shotgun (WGS) entry which is preliminary data.</text>
</comment>
<proteinExistence type="inferred from homology"/>
<dbReference type="GO" id="GO:0005886">
    <property type="term" value="C:plasma membrane"/>
    <property type="evidence" value="ECO:0007669"/>
    <property type="project" value="TreeGrafter"/>
</dbReference>
<keyword evidence="3" id="KW-0813">Transport</keyword>
<gene>
    <name evidence="9" type="ORF">Cgig2_025487</name>
</gene>
<evidence type="ECO:0000256" key="6">
    <source>
        <dbReference type="ARBA" id="ARBA00023065"/>
    </source>
</evidence>
<sequence>MVRFCFIGKILEHPCNFLCVGVLYLTRCLYWAFSAAYEFVTYCVSHFLIEVCYFTLVSCLGFVILKGLRPRTHATRPSDLDLFFTSVSATTVSSMSTVEMEVFSNAQLIVLTILMFIGGEVFTSMVALHFKASRLRNTPLKARSRVNSVASLELPPEGFDHIEMGIITSSNTTTLVETKSEVDFFLKSKSIRVLGFVVLAYLLVINLLGFIMVLAYLNIVPSSKKVLEEKGLKTLTFSIFTIVSTFASCGFLPTNENMVVFRRNSGLLLMLIPQMLLGNTLFPSFLRLSIWVLGKFAKKDEAEYLLRNTKEIGYHHLLQSKHSKYLVGTVLGFILVPFILFCSMDWSLGGLEGMNLYQKVVGVLFQCVNARHTGESIVDLSTVASATLVVFVIMMYLPPYTCFLPSKNQEEEDGYPEIFKKRGAIILEKIKFSQLSYVVIFVVIICIIERQKMKDDPLNFNIFNIVLEVVSAYGNVGFSMGYSCERQLKPDANCVDKWFGFAGKWSDQGKTVLILVMFFGRLKKFNMNGGQAWKLL</sequence>
<feature type="transmembrane region" description="Helical" evidence="8">
    <location>
        <begin position="430"/>
        <end position="448"/>
    </location>
</feature>
<evidence type="ECO:0000256" key="4">
    <source>
        <dbReference type="ARBA" id="ARBA00022692"/>
    </source>
</evidence>
<keyword evidence="6" id="KW-0406">Ion transport</keyword>
<feature type="transmembrane region" description="Helical" evidence="8">
    <location>
        <begin position="108"/>
        <end position="130"/>
    </location>
</feature>
<evidence type="ECO:0000256" key="8">
    <source>
        <dbReference type="SAM" id="Phobius"/>
    </source>
</evidence>
<dbReference type="PANTHER" id="PTHR31064">
    <property type="entry name" value="POTASSIUM TRANSPORT PROTEIN DDB_G0292412-RELATED"/>
    <property type="match status" value="1"/>
</dbReference>
<feature type="transmembrane region" description="Helical" evidence="8">
    <location>
        <begin position="193"/>
        <end position="217"/>
    </location>
</feature>
<dbReference type="InterPro" id="IPR003445">
    <property type="entry name" value="Cat_transpt"/>
</dbReference>
<protein>
    <submittedName>
        <fullName evidence="9">Uncharacterized protein</fullName>
    </submittedName>
</protein>